<name>A0A1T4W3T5_9BACT</name>
<dbReference type="InterPro" id="IPR054691">
    <property type="entry name" value="LeuA/HCS_post-cat"/>
</dbReference>
<comment type="similarity">
    <text evidence="1">Belongs to the alpha-IPM synthase/homocitrate synthase family.</text>
</comment>
<dbReference type="InterPro" id="IPR005675">
    <property type="entry name" value="Citramal_synthase"/>
</dbReference>
<sequence length="561" mass="62061">MTRLNSKKTVSDANDAALFSRMKKIQIYDTTLRDGTQGEGITLSLADMLRIATRLDKLGVDFIEGGWPASNETDKAFFREIRNHGLSHARISAFGSTCSPHGTAESDPQLQALIDSKPDAICIFGKTWDLHVHEALRTTEEHNLSMIRDSLAVLRPHVEVLHFDAEHFFDGFKSNPEYALDCLRAAHEGGAEVLVLCDTNGGTLPSEIRNIIQRVRTAIPEATLGIHTHNDSDTAVAGAIEAVLAGAQLVQGTINGYGERCGNANLCSIIPNLELKHNGAYTCLPEGHMNQLAEVSRFVSDICNLHPFDRQPYVGTSAFAHKGGVHISAVRRNPRTYEHIEPRAVGNAQRILLSRLSGRSSILHMAEKYNYPLDKNDKAVKTLLDEIKAREDKGYEYASAEASFELLFFRALGWTKEYFERITFSVSDSVRGRDSSPYAEATVMIRVGDRIEHTAATGKGQVNALDVALRKALTPCYPSLAEMRLEDYKVRVLPGIKDDDTDGTASVVRVLIESADNTERWTTVGVHYDLVLASWQALIDSVVYKLFKDDPDKVLPLRTAE</sequence>
<dbReference type="PANTHER" id="PTHR43538:SF1">
    <property type="entry name" value="(R)-CITRAMALATE SYNTHASE"/>
    <property type="match status" value="1"/>
</dbReference>
<dbReference type="Gene3D" id="3.20.20.70">
    <property type="entry name" value="Aldolase class I"/>
    <property type="match status" value="1"/>
</dbReference>
<dbReference type="InterPro" id="IPR013709">
    <property type="entry name" value="2-isopropylmalate_synth_dimer"/>
</dbReference>
<dbReference type="InterPro" id="IPR036230">
    <property type="entry name" value="LeuA_allosteric_dom_sf"/>
</dbReference>
<dbReference type="GO" id="GO:0009098">
    <property type="term" value="P:L-leucine biosynthetic process"/>
    <property type="evidence" value="ECO:0007669"/>
    <property type="project" value="InterPro"/>
</dbReference>
<evidence type="ECO:0000256" key="6">
    <source>
        <dbReference type="ARBA" id="ARBA00029440"/>
    </source>
</evidence>
<evidence type="ECO:0000259" key="9">
    <source>
        <dbReference type="PROSITE" id="PS50991"/>
    </source>
</evidence>
<proteinExistence type="inferred from homology"/>
<dbReference type="SMART" id="SM00917">
    <property type="entry name" value="LeuA_dimer"/>
    <property type="match status" value="1"/>
</dbReference>
<dbReference type="Gene3D" id="3.30.160.270">
    <property type="match status" value="1"/>
</dbReference>
<dbReference type="GO" id="GO:0009097">
    <property type="term" value="P:isoleucine biosynthetic process"/>
    <property type="evidence" value="ECO:0007669"/>
    <property type="project" value="UniProtKB-UniRule"/>
</dbReference>
<accession>A0A1T4W3T5</accession>
<evidence type="ECO:0000256" key="7">
    <source>
        <dbReference type="ARBA" id="ARBA00048263"/>
    </source>
</evidence>
<evidence type="ECO:0000256" key="8">
    <source>
        <dbReference type="NCBIfam" id="TIGR00977"/>
    </source>
</evidence>
<dbReference type="NCBIfam" id="TIGR00977">
    <property type="entry name" value="citramal_synth"/>
    <property type="match status" value="1"/>
</dbReference>
<dbReference type="SUPFAM" id="SSF110921">
    <property type="entry name" value="2-isopropylmalate synthase LeuA, allosteric (dimerisation) domain"/>
    <property type="match status" value="1"/>
</dbReference>
<dbReference type="Pfam" id="PF08502">
    <property type="entry name" value="LeuA_dimer"/>
    <property type="match status" value="1"/>
</dbReference>
<evidence type="ECO:0000256" key="1">
    <source>
        <dbReference type="ARBA" id="ARBA00006154"/>
    </source>
</evidence>
<dbReference type="Proteomes" id="UP000189733">
    <property type="component" value="Unassembled WGS sequence"/>
</dbReference>
<dbReference type="EC" id="2.3.3.21" evidence="8"/>
<dbReference type="InterPro" id="IPR013785">
    <property type="entry name" value="Aldolase_TIM"/>
</dbReference>
<reference evidence="10 11" key="1">
    <citation type="submission" date="2017-02" db="EMBL/GenBank/DDBJ databases">
        <authorList>
            <person name="Peterson S.W."/>
        </authorList>
    </citation>
    <scope>NUCLEOTIDE SEQUENCE [LARGE SCALE GENOMIC DNA]</scope>
    <source>
        <strain evidence="10 11">DSM 18034</strain>
    </source>
</reference>
<evidence type="ECO:0000256" key="5">
    <source>
        <dbReference type="ARBA" id="ARBA00023304"/>
    </source>
</evidence>
<keyword evidence="2" id="KW-0028">Amino-acid biosynthesis</keyword>
<keyword evidence="4" id="KW-0808">Transferase</keyword>
<comment type="pathway">
    <text evidence="6">Amino-acid biosynthesis.</text>
</comment>
<dbReference type="Gene3D" id="1.10.238.260">
    <property type="match status" value="1"/>
</dbReference>
<dbReference type="PROSITE" id="PS50991">
    <property type="entry name" value="PYR_CT"/>
    <property type="match status" value="1"/>
</dbReference>
<dbReference type="AlphaFoldDB" id="A0A1T4W3T5"/>
<feature type="domain" description="Pyruvate carboxyltransferase" evidence="9">
    <location>
        <begin position="25"/>
        <end position="290"/>
    </location>
</feature>
<evidence type="ECO:0000256" key="3">
    <source>
        <dbReference type="ARBA" id="ARBA00022624"/>
    </source>
</evidence>
<gene>
    <name evidence="10" type="ORF">SAMN02745702_01542</name>
</gene>
<comment type="catalytic activity">
    <reaction evidence="7">
        <text>pyruvate + acetyl-CoA + H2O = (3R)-citramalate + CoA + H(+)</text>
        <dbReference type="Rhea" id="RHEA:19045"/>
        <dbReference type="ChEBI" id="CHEBI:15361"/>
        <dbReference type="ChEBI" id="CHEBI:15377"/>
        <dbReference type="ChEBI" id="CHEBI:15378"/>
        <dbReference type="ChEBI" id="CHEBI:30934"/>
        <dbReference type="ChEBI" id="CHEBI:57287"/>
        <dbReference type="ChEBI" id="CHEBI:57288"/>
        <dbReference type="EC" id="2.3.3.21"/>
    </reaction>
</comment>
<dbReference type="EMBL" id="FUYA01000004">
    <property type="protein sequence ID" value="SKA71725.1"/>
    <property type="molecule type" value="Genomic_DNA"/>
</dbReference>
<dbReference type="GO" id="GO:0043714">
    <property type="term" value="F:(R)-citramalate synthase activity"/>
    <property type="evidence" value="ECO:0007669"/>
    <property type="project" value="UniProtKB-UniRule"/>
</dbReference>
<dbReference type="SUPFAM" id="SSF51569">
    <property type="entry name" value="Aldolase"/>
    <property type="match status" value="1"/>
</dbReference>
<dbReference type="STRING" id="1121442.SAMN02745702_01542"/>
<organism evidence="10 11">
    <name type="scientific">Desulfobaculum bizertense DSM 18034</name>
    <dbReference type="NCBI Taxonomy" id="1121442"/>
    <lineage>
        <taxon>Bacteria</taxon>
        <taxon>Pseudomonadati</taxon>
        <taxon>Thermodesulfobacteriota</taxon>
        <taxon>Desulfovibrionia</taxon>
        <taxon>Desulfovibrionales</taxon>
        <taxon>Desulfovibrionaceae</taxon>
        <taxon>Desulfobaculum</taxon>
    </lineage>
</organism>
<dbReference type="Pfam" id="PF22617">
    <property type="entry name" value="HCS_D2"/>
    <property type="match status" value="1"/>
</dbReference>
<evidence type="ECO:0000256" key="2">
    <source>
        <dbReference type="ARBA" id="ARBA00022605"/>
    </source>
</evidence>
<dbReference type="GO" id="GO:0003852">
    <property type="term" value="F:2-isopropylmalate synthase activity"/>
    <property type="evidence" value="ECO:0007669"/>
    <property type="project" value="InterPro"/>
</dbReference>
<protein>
    <recommendedName>
        <fullName evidence="8">Citramalate synthase</fullName>
        <ecNumber evidence="8">2.3.3.21</ecNumber>
    </recommendedName>
</protein>
<evidence type="ECO:0000313" key="10">
    <source>
        <dbReference type="EMBL" id="SKA71725.1"/>
    </source>
</evidence>
<dbReference type="CDD" id="cd07941">
    <property type="entry name" value="DRE_TIM_LeuA3"/>
    <property type="match status" value="1"/>
</dbReference>
<keyword evidence="11" id="KW-1185">Reference proteome</keyword>
<keyword evidence="5" id="KW-0100">Branched-chain amino acid biosynthesis</keyword>
<dbReference type="PANTHER" id="PTHR43538">
    <property type="entry name" value="ALPHA-IPM SYNTHASE/HOMOCITRATE SYNTHASE"/>
    <property type="match status" value="1"/>
</dbReference>
<keyword evidence="3" id="KW-0412">Isoleucine biosynthesis</keyword>
<evidence type="ECO:0000256" key="4">
    <source>
        <dbReference type="ARBA" id="ARBA00022679"/>
    </source>
</evidence>
<evidence type="ECO:0000313" key="11">
    <source>
        <dbReference type="Proteomes" id="UP000189733"/>
    </source>
</evidence>
<dbReference type="Pfam" id="PF00682">
    <property type="entry name" value="HMGL-like"/>
    <property type="match status" value="1"/>
</dbReference>
<dbReference type="InterPro" id="IPR000891">
    <property type="entry name" value="PYR_CT"/>
</dbReference>